<feature type="domain" description="C2H2-type" evidence="2">
    <location>
        <begin position="737"/>
        <end position="758"/>
    </location>
</feature>
<dbReference type="InterPro" id="IPR013087">
    <property type="entry name" value="Znf_C2H2_type"/>
</dbReference>
<feature type="region of interest" description="Disordered" evidence="1">
    <location>
        <begin position="425"/>
        <end position="448"/>
    </location>
</feature>
<feature type="compositionally biased region" description="Low complexity" evidence="1">
    <location>
        <begin position="434"/>
        <end position="447"/>
    </location>
</feature>
<gene>
    <name evidence="3" type="ORF">TCEB3V08_LOCUS10671</name>
</gene>
<sequence>MSSSSSGKSPEMDKSETSDIPGQNIQPVISGLKCVANPVKVPDMYLSKLQGSGAPVRGLPSTPDKRFFVITPDQLKTLGFTTTIVNGQTMMVPIPKNATAPTLLPAVSSIIQNLNSKSPHRTNLETPLSGFEQTKPAQSIPSELGVSTTSTNVLKPQLATQHLTLGQSRNLASSSRALEQSAMFDLDWDRSAIETKPVITSNKPNEIIPEMVGYKRALDEPSTSLTTQTISTVSKTRPTASLNIPDNEHLIIMPPPGESTLITEVTLDKLDYEDPSVEMNYTVISRSSDSVTMSVVTSPAAHSQTKIPPAPKTIPLQIHNKASINLGSMMTAPESQPVYIPVRSEFAREQFPKTMPKKEAMKPTRFEWETPTVRTQDQKPHSPETLSPLHHSMTSIIRRLVTSSPVNPTSFSVAHPVAETSRAFQSPQRLSVATSPGSSGLGTLTGTNQNFPTSPMFISSPSNLLSTSTTTSPPLLIKLKQMPPDNYTPRETNQMHGFDADGIKLLTAGAKLSPRRRRVTKKRRMLSSFTDYWNTSLQENGFIRCPLRACNYISLHYRDMSTHYAYCTGSSTVQTNMCHVCAHRLGSERDLLDHMAISHSHTDIYKRLLAQHRVKAGKLGQPSPVRRFQVSPHSATQNHDLDKQRRPLLSPNKTAAPGRLNTNLIINKPAKPDDEFKLFRKRSYSAVHKTCWRIAIESKGYVKCFFQNCNFLALNMEDMVEHYGVCNGSDMYSKFMCPFCNGGLKSLEMLHKHISMEHMEESHAWNSESLSREDRTVTDSVKSVCNSLLSKSRDIEIVPQKGSYIISLKKEPEEKRQETFEKYLDSAPQLNLHTHPTPAIKSEPVYSVFDDPDQAYEEVEKKYDDMTKDPFLVREVDTSPIKMEDSEHSEFKYCYFKSSTDLNLNKKKDLKMYRRRRSNSTSNSDSDVRNYLRIPGQNVGTSSKIAATFTSPEMDRSFELSDENQPQDQNLSEGYMLEPRLVQETNDPVVSAETPLVEELHIEAVEQTESILDIKVGTINSSEELASSFSKSPTCLFGQPAQGDVDSSDKKPFQNIETEQITTAQSSTISKYEPDILLEALPKPQKVDGTQLDNEQSDYTTAHSSTISKLNPDISLDALPKPKVDGTQLNNKQSVYISKTHISESFAEKQPIYSNNCPLGGSLLGVENFHREANTGVLKRTSSLPDLALIENKYIGGTLNRSTSLPDIVFLSVDSETARNVGTYDLKNVSTPLDGNKKVKQQLYLSTSVSKRSISLQDLVLLPEENEVEPRLNKSVSLQDFVSLTQHIDFEKAINKGHITLDESIRVDGLNDCTLNDEVEEEKPGVPCTLKRSDSLKDLILTMENKAIRPESHSCADLLNVAFTSANHKTGSTTRSFLSKKSVSLQDLALNVKHNDVGHKNHRGSSELSRGVSLQDLVMMTGISKTEQELNTEPYELEQSVILQDFAVPNENMAGQELILENERMQQPQIKPLTDPTEHQNESLLNEPSETNVPIESVNFKTTGTGEIQNHLLGDSVSGNPNTESAGLEILTEITSHIEETRLLEQLQDISLHDSGLHLGAIVSESSSGKQKSVYSNSELLEILQGDIDVPYQEKQPKLFDGIQEIGPDVRTTSTEVSQLKSSIVNTSDEELFKDGCFQTRISGLEMESGLSVNNKDVSSLSENVEDLLSSVDKINDFIQTPNGQCFQTNKDVMTGPPNETSSASQSSKEIIDNDQHELTHKPLAVICTSDDISKHEEPECGIDRTRKVLLEFSESSGVEEDATCNHPKLGQIIKPGLVKFPTDNPQHGESIKSELAADIVDVPAGDKTEPHRDKDLGGEPQFEIGIKLDTPINAPNVLSEHEREEIPQLGKETTGNTPLVKSTKQEPPENVVSVLPKSEITKEAQLDEDNSYDAQPENTLESGPPDDSAPALPSPRKIREPFLDERKELDKSKEPIGTSGFQTKKTEVVNVKESSLNTTHQKKLDKTVITNIVTELAQRKGLKPAKQLASKTNGSKLKEDSQTCEGTGVNNLLHQQVAKYDSQTISSPQLQKTKLVGDESAFEIKEDKESLYKIIPEGYMGTAIPVLSLQLKESDSQSSAELYGERGTKVFTEYSDNLKETQNLGNKVKTLNTGDVNVNKTLRTNIEKDNYHGSKSKNTKLSSRIKLRVRRGNNPKGTDPKLSRRLLLKTRLKNKLFLSKLNKSRLKHREKYSELIKSRTKSLSVATVVNAEKNLHSSNLPRSNTQLDNYESLASKAQSVPSRESVTLVAGQAPGQNLAPLIISVCESTLDKRLHQETEQVSCTLGKDTSGHIVFETSGDVAGVSPKVEELITIVLQNSDGETIVNLPNVIAATPVIDTTNRKRKQNSNPYKYGDPTLNITPEASAKPKHESVVGEIQDKVMTRTEMFYSENKLPKKKRKLAKIALESSDQIVSNTAGTAKTLFLDRDSDNSAPHDLVDNLEVNTTKGTVVTLKKTGDCNIPEQLKKNHVDKLSSEKLCQLDGSHTSDKEDDSHFDDTELDNDPKSPVDNMSNVAKQKKIKVIGNPDVSTAQSLHKIDDGSSTSNAGEIHCKIKDMGTISKGIDCTSETVAKSNSSSNRGETIGNKRKKMSEGTNNNDVKSPSPIFKKKLKKHSHPNAEGETNRFQNPQSDKKLKFVTKLKRKKSFKDDGSYLGEEQQHNIKSTSSSTNPAEGSSVNLADNYIELKVEASDFSQREKEKTNQKQTENTMSNSESEVPRKRKKMLKCNENKVSSTTVAPCGRNDKLSDPSTSGLDSILGSGSTPLEANFPLLNTSVKSEVLPLVEEGTRPVQVINVSILSGQEHSLVDLKFKTETCGNDTDSCEQDLPRCPMSDPTTSPGILKDERERVKSPDPEIKKGDDVPIAVPKRRGRKKKIKIDLDLVEKTSLKSKNSDVSDEDGKEEGTDEDEKTYVVYTRSGRKTTMRGRRPVARFEKDEDERDTDQQVAAPVVRGRGRGRPRGRPRGRGRGRGAMNSSGSAAITPGAEGFLDSSLEDAMSAVARLQDDSEVGKPHLSAAYIALQKKRMKRRKKGKRIGRKSTGPLLRYDEMSESEMDIMGKCAKCQKEMLKGDFLNHSLHKHTGMAWMEGEEPFDFEDEKILTYVVTRAWKMKIPLRCEFCLEFKRSVVGFISHIQFCQKTSEAGAMYTTKTTELEKRHLTTWKRNITISGKATCRNVACKFESGKLEELKKHFISCPHTQKKVNEAETVMEKHVTGAHNKAHSDDEGTDDDDNSNSNISGEEIEEVEAKIPKVKEPSVVEIRNFKNRFWGKAIPLTTP</sequence>
<feature type="compositionally biased region" description="Polar residues" evidence="1">
    <location>
        <begin position="2661"/>
        <end position="2676"/>
    </location>
</feature>
<feature type="compositionally biased region" description="Acidic residues" evidence="1">
    <location>
        <begin position="2895"/>
        <end position="2909"/>
    </location>
</feature>
<feature type="compositionally biased region" description="Polar residues" evidence="1">
    <location>
        <begin position="2703"/>
        <end position="2715"/>
    </location>
</feature>
<feature type="compositionally biased region" description="Basic and acidic residues" evidence="1">
    <location>
        <begin position="2690"/>
        <end position="2702"/>
    </location>
</feature>
<feature type="compositionally biased region" description="Polar residues" evidence="1">
    <location>
        <begin position="1893"/>
        <end position="1902"/>
    </location>
</feature>
<feature type="region of interest" description="Disordered" evidence="1">
    <location>
        <begin position="2690"/>
        <end position="2723"/>
    </location>
</feature>
<feature type="compositionally biased region" description="Basic residues" evidence="1">
    <location>
        <begin position="2607"/>
        <end position="2616"/>
    </location>
</feature>
<feature type="region of interest" description="Disordered" evidence="1">
    <location>
        <begin position="2733"/>
        <end position="2752"/>
    </location>
</feature>
<feature type="compositionally biased region" description="Basic residues" evidence="1">
    <location>
        <begin position="2636"/>
        <end position="2646"/>
    </location>
</feature>
<feature type="compositionally biased region" description="Basic and acidic residues" evidence="1">
    <location>
        <begin position="2486"/>
        <end position="2507"/>
    </location>
</feature>
<dbReference type="SMART" id="SM00355">
    <property type="entry name" value="ZnF_C2H2"/>
    <property type="match status" value="3"/>
</dbReference>
<feature type="region of interest" description="Disordered" evidence="1">
    <location>
        <begin position="2888"/>
        <end position="2986"/>
    </location>
</feature>
<feature type="compositionally biased region" description="Basic residues" evidence="1">
    <location>
        <begin position="2953"/>
        <end position="2969"/>
    </location>
</feature>
<feature type="compositionally biased region" description="Basic residues" evidence="1">
    <location>
        <begin position="2918"/>
        <end position="2930"/>
    </location>
</feature>
<evidence type="ECO:0000259" key="2">
    <source>
        <dbReference type="PROSITE" id="PS00028"/>
    </source>
</evidence>
<feature type="region of interest" description="Disordered" evidence="1">
    <location>
        <begin position="1"/>
        <end position="25"/>
    </location>
</feature>
<protein>
    <recommendedName>
        <fullName evidence="2">C2H2-type domain-containing protein</fullName>
    </recommendedName>
</protein>
<feature type="region of interest" description="Disordered" evidence="1">
    <location>
        <begin position="621"/>
        <end position="656"/>
    </location>
</feature>
<feature type="region of interest" description="Disordered" evidence="1">
    <location>
        <begin position="2483"/>
        <end position="2515"/>
    </location>
</feature>
<feature type="region of interest" description="Disordered" evidence="1">
    <location>
        <begin position="1805"/>
        <end position="1917"/>
    </location>
</feature>
<feature type="compositionally biased region" description="Polar residues" evidence="1">
    <location>
        <begin position="1686"/>
        <end position="1709"/>
    </location>
</feature>
<reference evidence="3" key="1">
    <citation type="submission" date="2020-11" db="EMBL/GenBank/DDBJ databases">
        <authorList>
            <person name="Tran Van P."/>
        </authorList>
    </citation>
    <scope>NUCLEOTIDE SEQUENCE</scope>
</reference>
<feature type="compositionally biased region" description="Basic and acidic residues" evidence="1">
    <location>
        <begin position="1805"/>
        <end position="1818"/>
    </location>
</feature>
<feature type="compositionally biased region" description="Polar residues" evidence="1">
    <location>
        <begin position="1852"/>
        <end position="1863"/>
    </location>
</feature>
<feature type="compositionally biased region" description="Basic and acidic residues" evidence="1">
    <location>
        <begin position="2842"/>
        <end position="2861"/>
    </location>
</feature>
<feature type="region of interest" description="Disordered" evidence="1">
    <location>
        <begin position="3213"/>
        <end position="3251"/>
    </location>
</feature>
<feature type="region of interest" description="Disordered" evidence="1">
    <location>
        <begin position="2821"/>
        <end position="2864"/>
    </location>
</feature>
<accession>A0A7R9DA35</accession>
<feature type="region of interest" description="Disordered" evidence="1">
    <location>
        <begin position="1985"/>
        <end position="2004"/>
    </location>
</feature>
<name>A0A7R9DA35_TIMCR</name>
<feature type="domain" description="C2H2-type" evidence="2">
    <location>
        <begin position="578"/>
        <end position="599"/>
    </location>
</feature>
<dbReference type="EMBL" id="OC321886">
    <property type="protein sequence ID" value="CAD7410850.1"/>
    <property type="molecule type" value="Genomic_DNA"/>
</dbReference>
<evidence type="ECO:0000256" key="1">
    <source>
        <dbReference type="SAM" id="MobiDB-lite"/>
    </source>
</evidence>
<feature type="compositionally biased region" description="Polar residues" evidence="1">
    <location>
        <begin position="2571"/>
        <end position="2581"/>
    </location>
</feature>
<dbReference type="PROSITE" id="PS00028">
    <property type="entry name" value="ZINC_FINGER_C2H2_1"/>
    <property type="match status" value="2"/>
</dbReference>
<feature type="region of interest" description="Disordered" evidence="1">
    <location>
        <begin position="2571"/>
        <end position="2676"/>
    </location>
</feature>
<evidence type="ECO:0000313" key="3">
    <source>
        <dbReference type="EMBL" id="CAD7410850.1"/>
    </source>
</evidence>
<proteinExistence type="predicted"/>
<organism evidence="3">
    <name type="scientific">Timema cristinae</name>
    <name type="common">Walking stick</name>
    <dbReference type="NCBI Taxonomy" id="61476"/>
    <lineage>
        <taxon>Eukaryota</taxon>
        <taxon>Metazoa</taxon>
        <taxon>Ecdysozoa</taxon>
        <taxon>Arthropoda</taxon>
        <taxon>Hexapoda</taxon>
        <taxon>Insecta</taxon>
        <taxon>Pterygota</taxon>
        <taxon>Neoptera</taxon>
        <taxon>Polyneoptera</taxon>
        <taxon>Phasmatodea</taxon>
        <taxon>Timematodea</taxon>
        <taxon>Timematoidea</taxon>
        <taxon>Timematidae</taxon>
        <taxon>Timema</taxon>
    </lineage>
</organism>
<feature type="region of interest" description="Disordered" evidence="1">
    <location>
        <begin position="1686"/>
        <end position="1711"/>
    </location>
</feature>
<feature type="compositionally biased region" description="Low complexity" evidence="1">
    <location>
        <begin position="1906"/>
        <end position="1916"/>
    </location>
</feature>